<feature type="region of interest" description="Disordered" evidence="1">
    <location>
        <begin position="1"/>
        <end position="46"/>
    </location>
</feature>
<dbReference type="InterPro" id="IPR006059">
    <property type="entry name" value="SBP"/>
</dbReference>
<dbReference type="KEGG" id="cthd:CDO33_14980"/>
<dbReference type="Proteomes" id="UP000236151">
    <property type="component" value="Unassembled WGS sequence"/>
</dbReference>
<organism evidence="2 3">
    <name type="scientific">Clostridium thermosuccinogenes</name>
    <dbReference type="NCBI Taxonomy" id="84032"/>
    <lineage>
        <taxon>Bacteria</taxon>
        <taxon>Bacillati</taxon>
        <taxon>Bacillota</taxon>
        <taxon>Clostridia</taxon>
        <taxon>Eubacteriales</taxon>
        <taxon>Clostridiaceae</taxon>
        <taxon>Clostridium</taxon>
    </lineage>
</organism>
<dbReference type="EMBL" id="NIOJ01000019">
    <property type="protein sequence ID" value="PNT99334.1"/>
    <property type="molecule type" value="Genomic_DNA"/>
</dbReference>
<dbReference type="Pfam" id="PF01547">
    <property type="entry name" value="SBP_bac_1"/>
    <property type="match status" value="1"/>
</dbReference>
<feature type="compositionally biased region" description="Polar residues" evidence="1">
    <location>
        <begin position="8"/>
        <end position="21"/>
    </location>
</feature>
<dbReference type="PANTHER" id="PTHR43649">
    <property type="entry name" value="ARABINOSE-BINDING PROTEIN-RELATED"/>
    <property type="match status" value="1"/>
</dbReference>
<dbReference type="AlphaFoldDB" id="A0A2K2FF61"/>
<keyword evidence="3" id="KW-1185">Reference proteome</keyword>
<reference evidence="2 3" key="1">
    <citation type="submission" date="2017-06" db="EMBL/GenBank/DDBJ databases">
        <title>Investigating the central metabolism of Clostridium thermosuccinogenes.</title>
        <authorList>
            <person name="Koendjbiharie J.G."/>
            <person name="van Kranenburg R."/>
        </authorList>
    </citation>
    <scope>NUCLEOTIDE SEQUENCE [LARGE SCALE GENOMIC DNA]</scope>
    <source>
        <strain evidence="2 3">DSM 5806</strain>
    </source>
</reference>
<feature type="compositionally biased region" description="Low complexity" evidence="1">
    <location>
        <begin position="22"/>
        <end position="37"/>
    </location>
</feature>
<evidence type="ECO:0008006" key="4">
    <source>
        <dbReference type="Google" id="ProtNLM"/>
    </source>
</evidence>
<gene>
    <name evidence="2" type="ORF">CDQ84_08680</name>
</gene>
<dbReference type="SUPFAM" id="SSF53850">
    <property type="entry name" value="Periplasmic binding protein-like II"/>
    <property type="match status" value="1"/>
</dbReference>
<evidence type="ECO:0000313" key="3">
    <source>
        <dbReference type="Proteomes" id="UP000236151"/>
    </source>
</evidence>
<dbReference type="Gene3D" id="3.40.190.10">
    <property type="entry name" value="Periplasmic binding protein-like II"/>
    <property type="match status" value="2"/>
</dbReference>
<dbReference type="PANTHER" id="PTHR43649:SF12">
    <property type="entry name" value="DIACETYLCHITOBIOSE BINDING PROTEIN DASA"/>
    <property type="match status" value="1"/>
</dbReference>
<name>A0A2K2FF61_9CLOT</name>
<dbReference type="InterPro" id="IPR050490">
    <property type="entry name" value="Bact_solute-bd_prot1"/>
</dbReference>
<sequence>MVAGCGGKSSSTNESTFTTQPSTEEGSSSGTASETGSNTVTVPNFEEIEFPDSLPTKIIFGNSEDYAYDDLSAHYTVSILTTNNGVASPSRENDPICQWLEKKFNLTINFETCSSSDLPTIISTRFASGDAPDFFTAPDQNVATTLYEAGQLVDGRKIYPYMPLTAKYTTKNMIKALTSTVDGGLPCVTHYAFQDAVWGFAIRKDWLDKFGMKEPTTEDELLAFAKACTEDDPDGNGVDDTYFMIGACSGNSVTSGMMKGWPSMFGNPETHVENGQLVDPMLDGTRKKCLEFLNKLYTSGYLHPDWYTISWEKAKSYTHNDKIGMVYYPPADLLGEYTTAKNQSEDSLDVWKFLEKPPIENGKFVASGSLGKLFCFSSKGFEDEGKLKRVAHMIDTMTVGGENFFHTVQGGSDEIYSEFGKPVESHRTWTYNDDGTFMFYTDASGWPWNDNNYIVSLTGWQNIGWGASYERKPTNTGNEFADALNVRRNAFSDIIAKYDRWPNDGLISSVSVESIAPGLTDFVNARELEFVLGKTSFSEWDNYVNEWLTRGGKDVIAAKAAKLGVDVPDYAK</sequence>
<evidence type="ECO:0000313" key="2">
    <source>
        <dbReference type="EMBL" id="PNT99334.1"/>
    </source>
</evidence>
<comment type="caution">
    <text evidence="2">The sequence shown here is derived from an EMBL/GenBank/DDBJ whole genome shotgun (WGS) entry which is preliminary data.</text>
</comment>
<accession>A0A2K2FF61</accession>
<proteinExistence type="predicted"/>
<protein>
    <recommendedName>
        <fullName evidence="4">ABC transporter substrate-binding protein</fullName>
    </recommendedName>
</protein>
<evidence type="ECO:0000256" key="1">
    <source>
        <dbReference type="SAM" id="MobiDB-lite"/>
    </source>
</evidence>